<evidence type="ECO:0000313" key="1">
    <source>
        <dbReference type="EMBL" id="SEJ69772.1"/>
    </source>
</evidence>
<dbReference type="EMBL" id="FNXY01000011">
    <property type="protein sequence ID" value="SEJ69772.1"/>
    <property type="molecule type" value="Genomic_DNA"/>
</dbReference>
<protein>
    <submittedName>
        <fullName evidence="1">Uncharacterized protein</fullName>
    </submittedName>
</protein>
<sequence>MNNSPIDDFSPFVFDRYLLGTATVAEIEIVERWYRSLDGEKSFLDSLKKDEEQNLKAIVFDNIRKKIEFK</sequence>
<keyword evidence="2" id="KW-1185">Reference proteome</keyword>
<dbReference type="Proteomes" id="UP000199532">
    <property type="component" value="Unassembled WGS sequence"/>
</dbReference>
<gene>
    <name evidence="1" type="ORF">SAMN04487995_6008</name>
</gene>
<dbReference type="RefSeq" id="WP_090341971.1">
    <property type="nucleotide sequence ID" value="NZ_FNXY01000011.1"/>
</dbReference>
<reference evidence="1 2" key="1">
    <citation type="submission" date="2016-10" db="EMBL/GenBank/DDBJ databases">
        <authorList>
            <person name="de Groot N.N."/>
        </authorList>
    </citation>
    <scope>NUCLEOTIDE SEQUENCE [LARGE SCALE GENOMIC DNA]</scope>
    <source>
        <strain evidence="1 2">DSM 19938</strain>
    </source>
</reference>
<organism evidence="1 2">
    <name type="scientific">Dyadobacter koreensis</name>
    <dbReference type="NCBI Taxonomy" id="408657"/>
    <lineage>
        <taxon>Bacteria</taxon>
        <taxon>Pseudomonadati</taxon>
        <taxon>Bacteroidota</taxon>
        <taxon>Cytophagia</taxon>
        <taxon>Cytophagales</taxon>
        <taxon>Spirosomataceae</taxon>
        <taxon>Dyadobacter</taxon>
    </lineage>
</organism>
<evidence type="ECO:0000313" key="2">
    <source>
        <dbReference type="Proteomes" id="UP000199532"/>
    </source>
</evidence>
<accession>A0A1H7B5P1</accession>
<dbReference type="AlphaFoldDB" id="A0A1H7B5P1"/>
<name>A0A1H7B5P1_9BACT</name>
<proteinExistence type="predicted"/>